<dbReference type="InterPro" id="IPR050321">
    <property type="entry name" value="Glycosyltr_2/OpgH_subfam"/>
</dbReference>
<feature type="transmembrane region" description="Helical" evidence="7">
    <location>
        <begin position="504"/>
        <end position="524"/>
    </location>
</feature>
<dbReference type="OrthoDB" id="9806824at2"/>
<feature type="transmembrane region" description="Helical" evidence="7">
    <location>
        <begin position="394"/>
        <end position="412"/>
    </location>
</feature>
<keyword evidence="10" id="KW-1185">Reference proteome</keyword>
<reference evidence="9 10" key="1">
    <citation type="submission" date="2017-09" db="EMBL/GenBank/DDBJ databases">
        <title>A multilocus sequence analysis scheme for characterization of bacteria in the genus Thioclava.</title>
        <authorList>
            <person name="Liu Y."/>
            <person name="Shao Z."/>
        </authorList>
    </citation>
    <scope>NUCLEOTIDE SEQUENCE [LARGE SCALE GENOMIC DNA]</scope>
    <source>
        <strain evidence="9 10">CAU 1312</strain>
    </source>
</reference>
<dbReference type="AlphaFoldDB" id="A0A2A4CME7"/>
<dbReference type="Gene3D" id="3.90.550.10">
    <property type="entry name" value="Spore Coat Polysaccharide Biosynthesis Protein SpsA, Chain A"/>
    <property type="match status" value="1"/>
</dbReference>
<keyword evidence="5 7" id="KW-1133">Transmembrane helix</keyword>
<dbReference type="PANTHER" id="PTHR43867">
    <property type="entry name" value="CELLULOSE SYNTHASE CATALYTIC SUBUNIT A [UDP-FORMING]"/>
    <property type="match status" value="1"/>
</dbReference>
<feature type="transmembrane region" description="Helical" evidence="7">
    <location>
        <begin position="60"/>
        <end position="82"/>
    </location>
</feature>
<dbReference type="GO" id="GO:0016758">
    <property type="term" value="F:hexosyltransferase activity"/>
    <property type="evidence" value="ECO:0007669"/>
    <property type="project" value="TreeGrafter"/>
</dbReference>
<keyword evidence="3 9" id="KW-0808">Transferase</keyword>
<feature type="transmembrane region" description="Helical" evidence="7">
    <location>
        <begin position="30"/>
        <end position="48"/>
    </location>
</feature>
<gene>
    <name evidence="9" type="ORF">CLN94_13550</name>
</gene>
<accession>A0A2A4CME7</accession>
<dbReference type="EMBL" id="NTJD01000015">
    <property type="protein sequence ID" value="PCD75550.1"/>
    <property type="molecule type" value="Genomic_DNA"/>
</dbReference>
<evidence type="ECO:0000256" key="5">
    <source>
        <dbReference type="ARBA" id="ARBA00022989"/>
    </source>
</evidence>
<keyword evidence="4 7" id="KW-0812">Transmembrane</keyword>
<sequence>MQAPPSKPRSTQGERLYLAPLVSGGRALKYHLIAGLWLIAAAWFWSWWSQPSNIIAPARYWIITAGMAWIWGMQLYFVLIFLQARRSVAPDPVPGQWRVAMVTTKTPAEPFEVVRKTLEAMLAQDYPHDTWLADEDPSSETLAWCATHGVKVSTRKGIEVYHRSEWPRRTRCKEGNLAYFYDHWGYSDYDIVSQLDADHVPQPGYLREMLRPFADPDVGYVSAPSICASNAAQSWSARTRLYSEAAFHGAFQAGYTGVLTPMCIGSHYAVRTTALREAGGLGPELAEDHSTTMLMAAAGWRGVHAIDAIAIGDGPANLPDLITQEFQWSRSLMTLLLRYTPAYLGRLPWRLRLLFLLCQSWYAFFAITMAMMYLVPMVAVTFDIRFADVTYPAFLGHSLPAVGLMVAFAYALRRDGFLRPRDARVLAWEKALFVMLQWPWVLWGCLMAVRDRITGRFVDFRITPKGAAASAKLPAKIIALYAGLALGALLPVLTVGGVLQARGFYLLSLVNTALYFTLFAVMVVKHRRENRIDWRSQRKNVITEFAILTLIMALTGAALTIRGKESLHALAVGLEPLQVSHVEYGVSGAGMGRPGEVRIRFWSD</sequence>
<evidence type="ECO:0000256" key="1">
    <source>
        <dbReference type="ARBA" id="ARBA00004141"/>
    </source>
</evidence>
<evidence type="ECO:0000256" key="7">
    <source>
        <dbReference type="SAM" id="Phobius"/>
    </source>
</evidence>
<dbReference type="Pfam" id="PF13632">
    <property type="entry name" value="Glyco_trans_2_3"/>
    <property type="match status" value="1"/>
</dbReference>
<keyword evidence="2 9" id="KW-0328">Glycosyltransferase</keyword>
<evidence type="ECO:0000256" key="3">
    <source>
        <dbReference type="ARBA" id="ARBA00022679"/>
    </source>
</evidence>
<evidence type="ECO:0000259" key="8">
    <source>
        <dbReference type="Pfam" id="PF13632"/>
    </source>
</evidence>
<evidence type="ECO:0000256" key="6">
    <source>
        <dbReference type="ARBA" id="ARBA00023136"/>
    </source>
</evidence>
<organism evidence="9 10">
    <name type="scientific">Pseudothioclava arenosa</name>
    <dbReference type="NCBI Taxonomy" id="1795308"/>
    <lineage>
        <taxon>Bacteria</taxon>
        <taxon>Pseudomonadati</taxon>
        <taxon>Pseudomonadota</taxon>
        <taxon>Alphaproteobacteria</taxon>
        <taxon>Rhodobacterales</taxon>
        <taxon>Paracoccaceae</taxon>
        <taxon>Pseudothioclava</taxon>
    </lineage>
</organism>
<evidence type="ECO:0000313" key="10">
    <source>
        <dbReference type="Proteomes" id="UP000243507"/>
    </source>
</evidence>
<keyword evidence="6 7" id="KW-0472">Membrane</keyword>
<dbReference type="InterPro" id="IPR029044">
    <property type="entry name" value="Nucleotide-diphossugar_trans"/>
</dbReference>
<evidence type="ECO:0000256" key="2">
    <source>
        <dbReference type="ARBA" id="ARBA00022676"/>
    </source>
</evidence>
<comment type="subcellular location">
    <subcellularLocation>
        <location evidence="1">Membrane</location>
        <topology evidence="1">Multi-pass membrane protein</topology>
    </subcellularLocation>
</comment>
<proteinExistence type="predicted"/>
<comment type="caution">
    <text evidence="9">The sequence shown here is derived from an EMBL/GenBank/DDBJ whole genome shotgun (WGS) entry which is preliminary data.</text>
</comment>
<dbReference type="PANTHER" id="PTHR43867:SF2">
    <property type="entry name" value="CELLULOSE SYNTHASE CATALYTIC SUBUNIT A [UDP-FORMING]"/>
    <property type="match status" value="1"/>
</dbReference>
<evidence type="ECO:0000313" key="9">
    <source>
        <dbReference type="EMBL" id="PCD75550.1"/>
    </source>
</evidence>
<evidence type="ECO:0000256" key="4">
    <source>
        <dbReference type="ARBA" id="ARBA00022692"/>
    </source>
</evidence>
<feature type="domain" description="Glycosyltransferase 2-like" evidence="8">
    <location>
        <begin position="194"/>
        <end position="381"/>
    </location>
</feature>
<name>A0A2A4CME7_9RHOB</name>
<dbReference type="GO" id="GO:0005886">
    <property type="term" value="C:plasma membrane"/>
    <property type="evidence" value="ECO:0007669"/>
    <property type="project" value="TreeGrafter"/>
</dbReference>
<feature type="transmembrane region" description="Helical" evidence="7">
    <location>
        <begin position="478"/>
        <end position="498"/>
    </location>
</feature>
<dbReference type="InterPro" id="IPR001173">
    <property type="entry name" value="Glyco_trans_2-like"/>
</dbReference>
<feature type="transmembrane region" description="Helical" evidence="7">
    <location>
        <begin position="545"/>
        <end position="563"/>
    </location>
</feature>
<dbReference type="SUPFAM" id="SSF53448">
    <property type="entry name" value="Nucleotide-diphospho-sugar transferases"/>
    <property type="match status" value="1"/>
</dbReference>
<dbReference type="Proteomes" id="UP000243507">
    <property type="component" value="Unassembled WGS sequence"/>
</dbReference>
<feature type="transmembrane region" description="Helical" evidence="7">
    <location>
        <begin position="353"/>
        <end position="374"/>
    </location>
</feature>
<protein>
    <submittedName>
        <fullName evidence="9">N-acetylglucosaminyltransferase</fullName>
    </submittedName>
</protein>